<name>A0ABP0FUK7_CLALP</name>
<organism evidence="2 3">
    <name type="scientific">Clavelina lepadiformis</name>
    <name type="common">Light-bulb sea squirt</name>
    <name type="synonym">Ascidia lepadiformis</name>
    <dbReference type="NCBI Taxonomy" id="159417"/>
    <lineage>
        <taxon>Eukaryota</taxon>
        <taxon>Metazoa</taxon>
        <taxon>Chordata</taxon>
        <taxon>Tunicata</taxon>
        <taxon>Ascidiacea</taxon>
        <taxon>Aplousobranchia</taxon>
        <taxon>Clavelinidae</taxon>
        <taxon>Clavelina</taxon>
    </lineage>
</organism>
<accession>A0ABP0FUK7</accession>
<dbReference type="Proteomes" id="UP001642483">
    <property type="component" value="Unassembled WGS sequence"/>
</dbReference>
<dbReference type="InterPro" id="IPR023753">
    <property type="entry name" value="FAD/NAD-binding_dom"/>
</dbReference>
<reference evidence="2 3" key="1">
    <citation type="submission" date="2024-02" db="EMBL/GenBank/DDBJ databases">
        <authorList>
            <person name="Daric V."/>
            <person name="Darras S."/>
        </authorList>
    </citation>
    <scope>NUCLEOTIDE SEQUENCE [LARGE SCALE GENOMIC DNA]</scope>
</reference>
<proteinExistence type="predicted"/>
<protein>
    <recommendedName>
        <fullName evidence="1">FAD/NAD(P)-binding domain-containing protein</fullName>
    </recommendedName>
</protein>
<dbReference type="InterPro" id="IPR036188">
    <property type="entry name" value="FAD/NAD-bd_sf"/>
</dbReference>
<evidence type="ECO:0000313" key="3">
    <source>
        <dbReference type="Proteomes" id="UP001642483"/>
    </source>
</evidence>
<feature type="domain" description="FAD/NAD(P)-binding" evidence="1">
    <location>
        <begin position="33"/>
        <end position="151"/>
    </location>
</feature>
<keyword evidence="3" id="KW-1185">Reference proteome</keyword>
<dbReference type="PANTHER" id="PTHR10632">
    <property type="entry name" value="SULFIDE:QUINONE OXIDOREDUCTASE"/>
    <property type="match status" value="1"/>
</dbReference>
<dbReference type="Pfam" id="PF07992">
    <property type="entry name" value="Pyr_redox_2"/>
    <property type="match status" value="1"/>
</dbReference>
<dbReference type="Gene3D" id="3.50.50.60">
    <property type="entry name" value="FAD/NAD(P)-binding domain"/>
    <property type="match status" value="2"/>
</dbReference>
<evidence type="ECO:0000259" key="1">
    <source>
        <dbReference type="Pfam" id="PF07992"/>
    </source>
</evidence>
<dbReference type="EMBL" id="CAWYQH010000097">
    <property type="protein sequence ID" value="CAK8683287.1"/>
    <property type="molecule type" value="Genomic_DNA"/>
</dbReference>
<dbReference type="PANTHER" id="PTHR10632:SF2">
    <property type="entry name" value="SULFIDE:QUINONE OXIDOREDUCTASE, MITOCHONDRIAL"/>
    <property type="match status" value="1"/>
</dbReference>
<evidence type="ECO:0000313" key="2">
    <source>
        <dbReference type="EMBL" id="CAK8683287.1"/>
    </source>
</evidence>
<sequence length="440" mass="48600">MAISAGHCRGHIANFLKRACATKRYNPRYASSYEVVIAGGGSGGISSGARLARALGKDKVAIIEPSEMHYYQPIWTLVGAGCKTLSESGKPTKDVIPPNAKWIKDKVEEIDPDNNSVTLSSGEKVNYKYLVCALGIQLRFDKIKGLPEAFDTPGVCSNFSAHTVQKTFAALQDFQSGNAIFTFPTPPLKCPGAPQKIMYLADEYFRKHGKREKATIMFNSAGPSIFAVKKYAESLNKVIEQKDIVTNFGINLIEVKPDTKEAVFQKVANPDEFLTFQYDLLHVSPPMSSYEVLKSSKLADAAGFVDVHKETCQHKKYPNVFALGDCSNIPTSKTAAAVACQNAILASNLLSVRDGGKCVPKYDGYTSCPLITGYKSCIMAEFDFDLNPLETFPLDQGKERRTMFHMKADVIPNLYWTQMLKGRWSGPRLFRKIMHLGMSK</sequence>
<dbReference type="InterPro" id="IPR015904">
    <property type="entry name" value="Sulphide_quinone_reductase"/>
</dbReference>
<dbReference type="SUPFAM" id="SSF51905">
    <property type="entry name" value="FAD/NAD(P)-binding domain"/>
    <property type="match status" value="2"/>
</dbReference>
<comment type="caution">
    <text evidence="2">The sequence shown here is derived from an EMBL/GenBank/DDBJ whole genome shotgun (WGS) entry which is preliminary data.</text>
</comment>
<gene>
    <name evidence="2" type="ORF">CVLEPA_LOCUS14375</name>
</gene>